<organism evidence="3 4">
    <name type="scientific">Macrostomum lignano</name>
    <dbReference type="NCBI Taxonomy" id="282301"/>
    <lineage>
        <taxon>Eukaryota</taxon>
        <taxon>Metazoa</taxon>
        <taxon>Spiralia</taxon>
        <taxon>Lophotrochozoa</taxon>
        <taxon>Platyhelminthes</taxon>
        <taxon>Rhabditophora</taxon>
        <taxon>Macrostomorpha</taxon>
        <taxon>Macrostomida</taxon>
        <taxon>Macrostomidae</taxon>
        <taxon>Macrostomum</taxon>
    </lineage>
</organism>
<feature type="compositionally biased region" description="Polar residues" evidence="1">
    <location>
        <begin position="168"/>
        <end position="177"/>
    </location>
</feature>
<dbReference type="EMBL" id="NIVC01004924">
    <property type="protein sequence ID" value="PAA46336.1"/>
    <property type="molecule type" value="Genomic_DNA"/>
</dbReference>
<feature type="non-terminal residue" evidence="3">
    <location>
        <position position="1"/>
    </location>
</feature>
<protein>
    <submittedName>
        <fullName evidence="3">Uncharacterized protein</fullName>
    </submittedName>
</protein>
<proteinExistence type="predicted"/>
<name>A0A267DNC7_9PLAT</name>
<evidence type="ECO:0000313" key="2">
    <source>
        <dbReference type="EMBL" id="PAA46336.1"/>
    </source>
</evidence>
<accession>A0A267DNC7</accession>
<feature type="region of interest" description="Disordered" evidence="1">
    <location>
        <begin position="1"/>
        <end position="47"/>
    </location>
</feature>
<dbReference type="Proteomes" id="UP000215902">
    <property type="component" value="Unassembled WGS sequence"/>
</dbReference>
<evidence type="ECO:0000313" key="3">
    <source>
        <dbReference type="EMBL" id="PAA50187.1"/>
    </source>
</evidence>
<feature type="region of interest" description="Disordered" evidence="1">
    <location>
        <begin position="84"/>
        <end position="104"/>
    </location>
</feature>
<sequence length="177" mass="19415">IMQSPTASNSATIEESLQQSHQPSHHGNTSSTSGSSNISNKNSSGSSCISNVFVRQDADIIGVATPLPPKPKRRRLTPLERLFRDLGHARPPAARQASAASSMEDERVNYYLNRTLNSSIDSEMRCSPMPRCEQKQQQKQEQPLRCSKKSVGLRDGKKARRAAPARSGGQNRTAKMN</sequence>
<feature type="compositionally biased region" description="Low complexity" evidence="1">
    <location>
        <begin position="25"/>
        <end position="47"/>
    </location>
</feature>
<feature type="compositionally biased region" description="Low complexity" evidence="1">
    <location>
        <begin position="89"/>
        <end position="102"/>
    </location>
</feature>
<gene>
    <name evidence="3" type="ORF">BOX15_Mlig014538g1</name>
    <name evidence="2" type="ORF">BOX15_Mlig014538g2</name>
</gene>
<reference evidence="3 4" key="1">
    <citation type="submission" date="2017-06" db="EMBL/GenBank/DDBJ databases">
        <title>A platform for efficient transgenesis in Macrostomum lignano, a flatworm model organism for stem cell research.</title>
        <authorList>
            <person name="Berezikov E."/>
        </authorList>
    </citation>
    <scope>NUCLEOTIDE SEQUENCE [LARGE SCALE GENOMIC DNA]</scope>
    <source>
        <strain evidence="3">DV1</strain>
        <tissue evidence="3">Whole organism</tissue>
    </source>
</reference>
<keyword evidence="4" id="KW-1185">Reference proteome</keyword>
<dbReference type="EMBL" id="NIVC01003698">
    <property type="protein sequence ID" value="PAA50187.1"/>
    <property type="molecule type" value="Genomic_DNA"/>
</dbReference>
<dbReference type="AlphaFoldDB" id="A0A267DNC7"/>
<evidence type="ECO:0000313" key="4">
    <source>
        <dbReference type="Proteomes" id="UP000215902"/>
    </source>
</evidence>
<feature type="compositionally biased region" description="Polar residues" evidence="1">
    <location>
        <begin position="1"/>
        <end position="22"/>
    </location>
</feature>
<evidence type="ECO:0000256" key="1">
    <source>
        <dbReference type="SAM" id="MobiDB-lite"/>
    </source>
</evidence>
<comment type="caution">
    <text evidence="3">The sequence shown here is derived from an EMBL/GenBank/DDBJ whole genome shotgun (WGS) entry which is preliminary data.</text>
</comment>
<feature type="region of interest" description="Disordered" evidence="1">
    <location>
        <begin position="121"/>
        <end position="177"/>
    </location>
</feature>